<evidence type="ECO:0000313" key="3">
    <source>
        <dbReference type="Proteomes" id="UP001443914"/>
    </source>
</evidence>
<gene>
    <name evidence="2" type="ORF">RND81_08G118100</name>
</gene>
<evidence type="ECO:0000313" key="2">
    <source>
        <dbReference type="EMBL" id="KAK9698619.1"/>
    </source>
</evidence>
<keyword evidence="3" id="KW-1185">Reference proteome</keyword>
<dbReference type="EMBL" id="JBDFQZ010000008">
    <property type="protein sequence ID" value="KAK9698619.1"/>
    <property type="molecule type" value="Genomic_DNA"/>
</dbReference>
<sequence>MKAFSDKSTPLSSINFASTICSSQVYTPPISQWTIDTGAFDHMTHDINLLYDICSLPSPTMTSLPNSTLKQVHKSGKVTLTPAITLENVLLVPDFKHNLLSVELAN</sequence>
<accession>A0AAW1J6C0</accession>
<reference evidence="2" key="1">
    <citation type="submission" date="2024-03" db="EMBL/GenBank/DDBJ databases">
        <title>WGS assembly of Saponaria officinalis var. Norfolk2.</title>
        <authorList>
            <person name="Jenkins J."/>
            <person name="Shu S."/>
            <person name="Grimwood J."/>
            <person name="Barry K."/>
            <person name="Goodstein D."/>
            <person name="Schmutz J."/>
            <person name="Leebens-Mack J."/>
            <person name="Osbourn A."/>
        </authorList>
    </citation>
    <scope>NUCLEOTIDE SEQUENCE [LARGE SCALE GENOMIC DNA]</scope>
    <source>
        <strain evidence="2">JIC</strain>
    </source>
</reference>
<dbReference type="AlphaFoldDB" id="A0AAW1J6C0"/>
<protein>
    <recommendedName>
        <fullName evidence="1">Retrovirus-related Pol polyprotein from transposon TNT 1-94-like beta-barrel domain-containing protein</fullName>
    </recommendedName>
</protein>
<comment type="caution">
    <text evidence="2">The sequence shown here is derived from an EMBL/GenBank/DDBJ whole genome shotgun (WGS) entry which is preliminary data.</text>
</comment>
<name>A0AAW1J6C0_SAPOF</name>
<proteinExistence type="predicted"/>
<evidence type="ECO:0000259" key="1">
    <source>
        <dbReference type="Pfam" id="PF22936"/>
    </source>
</evidence>
<organism evidence="2 3">
    <name type="scientific">Saponaria officinalis</name>
    <name type="common">Common soapwort</name>
    <name type="synonym">Lychnis saponaria</name>
    <dbReference type="NCBI Taxonomy" id="3572"/>
    <lineage>
        <taxon>Eukaryota</taxon>
        <taxon>Viridiplantae</taxon>
        <taxon>Streptophyta</taxon>
        <taxon>Embryophyta</taxon>
        <taxon>Tracheophyta</taxon>
        <taxon>Spermatophyta</taxon>
        <taxon>Magnoliopsida</taxon>
        <taxon>eudicotyledons</taxon>
        <taxon>Gunneridae</taxon>
        <taxon>Pentapetalae</taxon>
        <taxon>Caryophyllales</taxon>
        <taxon>Caryophyllaceae</taxon>
        <taxon>Caryophylleae</taxon>
        <taxon>Saponaria</taxon>
    </lineage>
</organism>
<feature type="domain" description="Retrovirus-related Pol polyprotein from transposon TNT 1-94-like beta-barrel" evidence="1">
    <location>
        <begin position="33"/>
        <end position="103"/>
    </location>
</feature>
<dbReference type="Pfam" id="PF22936">
    <property type="entry name" value="Pol_BBD"/>
    <property type="match status" value="1"/>
</dbReference>
<dbReference type="Proteomes" id="UP001443914">
    <property type="component" value="Unassembled WGS sequence"/>
</dbReference>
<dbReference type="InterPro" id="IPR054722">
    <property type="entry name" value="PolX-like_BBD"/>
</dbReference>